<feature type="chain" id="PRO_5039642803" evidence="1">
    <location>
        <begin position="19"/>
        <end position="100"/>
    </location>
</feature>
<keyword evidence="1" id="KW-0732">Signal</keyword>
<feature type="signal peptide" evidence="1">
    <location>
        <begin position="1"/>
        <end position="18"/>
    </location>
</feature>
<protein>
    <submittedName>
        <fullName evidence="2">Uncharacterized protein</fullName>
    </submittedName>
</protein>
<evidence type="ECO:0000256" key="1">
    <source>
        <dbReference type="SAM" id="SignalP"/>
    </source>
</evidence>
<reference evidence="2" key="1">
    <citation type="journal article" date="2018" name="Genome Biol.">
        <title>SKESA: strategic k-mer extension for scrupulous assemblies.</title>
        <authorList>
            <person name="Souvorov A."/>
            <person name="Agarwala R."/>
            <person name="Lipman D.J."/>
        </authorList>
    </citation>
    <scope>NUCLEOTIDE SEQUENCE</scope>
    <source>
        <strain evidence="2">CAV1698</strain>
    </source>
</reference>
<accession>A0A9C7QJB7</accession>
<evidence type="ECO:0000313" key="3">
    <source>
        <dbReference type="Proteomes" id="UP000862426"/>
    </source>
</evidence>
<proteinExistence type="predicted"/>
<dbReference type="Proteomes" id="UP000862426">
    <property type="component" value="Unassembled WGS sequence"/>
</dbReference>
<dbReference type="EMBL" id="DACYAJ020000008">
    <property type="protein sequence ID" value="HCD1254999.1"/>
    <property type="molecule type" value="Genomic_DNA"/>
</dbReference>
<comment type="caution">
    <text evidence="2">The sequence shown here is derived from an EMBL/GenBank/DDBJ whole genome shotgun (WGS) entry which is preliminary data.</text>
</comment>
<reference evidence="2" key="2">
    <citation type="submission" date="2022-05" db="EMBL/GenBank/DDBJ databases">
        <authorList>
            <consortium name="NCBI Pathogen Detection Project"/>
        </authorList>
    </citation>
    <scope>NUCLEOTIDE SEQUENCE</scope>
    <source>
        <strain evidence="2">CAV1698</strain>
    </source>
</reference>
<dbReference type="AlphaFoldDB" id="A0A9C7QJB7"/>
<evidence type="ECO:0000313" key="2">
    <source>
        <dbReference type="EMBL" id="HCD1254999.1"/>
    </source>
</evidence>
<organism evidence="2 3">
    <name type="scientific">Citrobacter amalonaticus</name>
    <dbReference type="NCBI Taxonomy" id="35703"/>
    <lineage>
        <taxon>Bacteria</taxon>
        <taxon>Pseudomonadati</taxon>
        <taxon>Pseudomonadota</taxon>
        <taxon>Gammaproteobacteria</taxon>
        <taxon>Enterobacterales</taxon>
        <taxon>Enterobacteriaceae</taxon>
        <taxon>Citrobacter</taxon>
    </lineage>
</organism>
<sequence length="100" mass="11455">MKFFVFIFMLCTICSAFGEDVIYLTGREQSSLKIVSNCLPDNESFESYNASIEDTKEFIEIIFFKSDGNMYSQGGGGKMYVYHVDLKNKTCVLVRKTLMK</sequence>
<name>A0A9C7QJB7_CITAM</name>
<gene>
    <name evidence="2" type="ORF">JD854_RS07995</name>
</gene>